<keyword evidence="2" id="KW-1185">Reference proteome</keyword>
<protein>
    <submittedName>
        <fullName evidence="1">Uncharacterized protein</fullName>
    </submittedName>
</protein>
<dbReference type="RefSeq" id="XP_007770288.1">
    <property type="nucleotide sequence ID" value="XM_007772098.1"/>
</dbReference>
<evidence type="ECO:0000313" key="1">
    <source>
        <dbReference type="EMBL" id="EIW79976.1"/>
    </source>
</evidence>
<dbReference type="Proteomes" id="UP000053558">
    <property type="component" value="Unassembled WGS sequence"/>
</dbReference>
<sequence length="541" mass="60004">MVTATQAAAEQNALSAAPFDTDSPSSSKASSIPAEILAFIFKTCSQQAHVLTSSERKGVRPHQCRALCLSWIPIAHVCRHWRFAALTHHELWSNITSDRRPWMKEMFLRSGEAPLTIHITCKDLSDDLEEDLIRSIPRAQELTIRADSEGEIIERILSRMDDAPALRSVSFIGASDHPESLAIPLNLVSQKARELENLHFYCSCPDWAAQPIFPSRLKRLTIYQPDSDLHPLPTCAQLAACIQQFAALEELTLCHTLPDEIVAVDNQVNLPTTLRRLSITSSVDSYLVFLSNHRTPPTLEHISVVCAGQDVFNDYIQLYGPLAHVLGPDVISAVRAFYASARGLSKPRRDSLPSSCYTEFSIGIKNNALYTTTTFWRPGQMPPETPHVAELTYICPAILVGPFVSVLERAPFIYTVRHVTINDLGNSPVVGMLIQSMQAVRSVVLNPAESRRDSFMISSAAGGLVGPELETITLQGIDFSGRHYQKEEIPSLRFALSTRGGNGYPVKKLIFKDCRNVQMGKWAKLKEQGTELVEESDDTSL</sequence>
<dbReference type="KEGG" id="cput:CONPUDRAFT_145038"/>
<dbReference type="AlphaFoldDB" id="A0A5M3MLP0"/>
<dbReference type="OrthoDB" id="2884925at2759"/>
<name>A0A5M3MLP0_CONPW</name>
<evidence type="ECO:0000313" key="2">
    <source>
        <dbReference type="Proteomes" id="UP000053558"/>
    </source>
</evidence>
<dbReference type="Gene3D" id="3.80.10.10">
    <property type="entry name" value="Ribonuclease Inhibitor"/>
    <property type="match status" value="1"/>
</dbReference>
<accession>A0A5M3MLP0</accession>
<gene>
    <name evidence="1" type="ORF">CONPUDRAFT_145038</name>
</gene>
<dbReference type="EMBL" id="JH711580">
    <property type="protein sequence ID" value="EIW79976.1"/>
    <property type="molecule type" value="Genomic_DNA"/>
</dbReference>
<reference evidence="2" key="1">
    <citation type="journal article" date="2012" name="Science">
        <title>The Paleozoic origin of enzymatic lignin decomposition reconstructed from 31 fungal genomes.</title>
        <authorList>
            <person name="Floudas D."/>
            <person name="Binder M."/>
            <person name="Riley R."/>
            <person name="Barry K."/>
            <person name="Blanchette R.A."/>
            <person name="Henrissat B."/>
            <person name="Martinez A.T."/>
            <person name="Otillar R."/>
            <person name="Spatafora J.W."/>
            <person name="Yadav J.S."/>
            <person name="Aerts A."/>
            <person name="Benoit I."/>
            <person name="Boyd A."/>
            <person name="Carlson A."/>
            <person name="Copeland A."/>
            <person name="Coutinho P.M."/>
            <person name="de Vries R.P."/>
            <person name="Ferreira P."/>
            <person name="Findley K."/>
            <person name="Foster B."/>
            <person name="Gaskell J."/>
            <person name="Glotzer D."/>
            <person name="Gorecki P."/>
            <person name="Heitman J."/>
            <person name="Hesse C."/>
            <person name="Hori C."/>
            <person name="Igarashi K."/>
            <person name="Jurgens J.A."/>
            <person name="Kallen N."/>
            <person name="Kersten P."/>
            <person name="Kohler A."/>
            <person name="Kuees U."/>
            <person name="Kumar T.K.A."/>
            <person name="Kuo A."/>
            <person name="LaButti K."/>
            <person name="Larrondo L.F."/>
            <person name="Lindquist E."/>
            <person name="Ling A."/>
            <person name="Lombard V."/>
            <person name="Lucas S."/>
            <person name="Lundell T."/>
            <person name="Martin R."/>
            <person name="McLaughlin D.J."/>
            <person name="Morgenstern I."/>
            <person name="Morin E."/>
            <person name="Murat C."/>
            <person name="Nagy L.G."/>
            <person name="Nolan M."/>
            <person name="Ohm R.A."/>
            <person name="Patyshakuliyeva A."/>
            <person name="Rokas A."/>
            <person name="Ruiz-Duenas F.J."/>
            <person name="Sabat G."/>
            <person name="Salamov A."/>
            <person name="Samejima M."/>
            <person name="Schmutz J."/>
            <person name="Slot J.C."/>
            <person name="St John F."/>
            <person name="Stenlid J."/>
            <person name="Sun H."/>
            <person name="Sun S."/>
            <person name="Syed K."/>
            <person name="Tsang A."/>
            <person name="Wiebenga A."/>
            <person name="Young D."/>
            <person name="Pisabarro A."/>
            <person name="Eastwood D.C."/>
            <person name="Martin F."/>
            <person name="Cullen D."/>
            <person name="Grigoriev I.V."/>
            <person name="Hibbett D.S."/>
        </authorList>
    </citation>
    <scope>NUCLEOTIDE SEQUENCE [LARGE SCALE GENOMIC DNA]</scope>
    <source>
        <strain evidence="2">RWD-64-598 SS2</strain>
    </source>
</reference>
<organism evidence="1 2">
    <name type="scientific">Coniophora puteana (strain RWD-64-598)</name>
    <name type="common">Brown rot fungus</name>
    <dbReference type="NCBI Taxonomy" id="741705"/>
    <lineage>
        <taxon>Eukaryota</taxon>
        <taxon>Fungi</taxon>
        <taxon>Dikarya</taxon>
        <taxon>Basidiomycota</taxon>
        <taxon>Agaricomycotina</taxon>
        <taxon>Agaricomycetes</taxon>
        <taxon>Agaricomycetidae</taxon>
        <taxon>Boletales</taxon>
        <taxon>Coniophorineae</taxon>
        <taxon>Coniophoraceae</taxon>
        <taxon>Coniophora</taxon>
    </lineage>
</organism>
<comment type="caution">
    <text evidence="1">The sequence shown here is derived from an EMBL/GenBank/DDBJ whole genome shotgun (WGS) entry which is preliminary data.</text>
</comment>
<dbReference type="GeneID" id="19202025"/>
<proteinExistence type="predicted"/>
<dbReference type="InterPro" id="IPR032675">
    <property type="entry name" value="LRR_dom_sf"/>
</dbReference>